<gene>
    <name evidence="1" type="ORF">UR35_C0012G0010</name>
</gene>
<evidence type="ECO:0000313" key="1">
    <source>
        <dbReference type="EMBL" id="KKP44053.1"/>
    </source>
</evidence>
<dbReference type="AlphaFoldDB" id="A0A0F9ZIL7"/>
<proteinExistence type="predicted"/>
<dbReference type="EMBL" id="LBOW01000012">
    <property type="protein sequence ID" value="KKP44053.1"/>
    <property type="molecule type" value="Genomic_DNA"/>
</dbReference>
<evidence type="ECO:0000313" key="2">
    <source>
        <dbReference type="Proteomes" id="UP000034778"/>
    </source>
</evidence>
<protein>
    <submittedName>
        <fullName evidence="1">Uncharacterized protein</fullName>
    </submittedName>
</protein>
<dbReference type="InterPro" id="IPR043731">
    <property type="entry name" value="DUF5674"/>
</dbReference>
<sequence>MVIIKTQCYSKNEIEKLKEEFEFYIKTVIDIQNKTCIAGMNMHYDGEKTLLDQGSSQMNLWGGGIDLETKKIDFNSFINIRPNQGNDSNEIQDSNIRNNFKTLMEFFFKEII</sequence>
<organism evidence="1 2">
    <name type="scientific">Candidatus Woesebacteria bacterium GW2011_GWB1_33_22</name>
    <dbReference type="NCBI Taxonomy" id="1618566"/>
    <lineage>
        <taxon>Bacteria</taxon>
        <taxon>Candidatus Woeseibacteriota</taxon>
    </lineage>
</organism>
<name>A0A0F9ZIL7_9BACT</name>
<dbReference type="Proteomes" id="UP000034778">
    <property type="component" value="Unassembled WGS sequence"/>
</dbReference>
<dbReference type="STRING" id="1618566.UR35_C0012G0010"/>
<comment type="caution">
    <text evidence="1">The sequence shown here is derived from an EMBL/GenBank/DDBJ whole genome shotgun (WGS) entry which is preliminary data.</text>
</comment>
<reference evidence="1 2" key="1">
    <citation type="journal article" date="2015" name="Nature">
        <title>rRNA introns, odd ribosomes, and small enigmatic genomes across a large radiation of phyla.</title>
        <authorList>
            <person name="Brown C.T."/>
            <person name="Hug L.A."/>
            <person name="Thomas B.C."/>
            <person name="Sharon I."/>
            <person name="Castelle C.J."/>
            <person name="Singh A."/>
            <person name="Wilkins M.J."/>
            <person name="Williams K.H."/>
            <person name="Banfield J.F."/>
        </authorList>
    </citation>
    <scope>NUCLEOTIDE SEQUENCE [LARGE SCALE GENOMIC DNA]</scope>
</reference>
<accession>A0A0F9ZIL7</accession>
<dbReference type="Pfam" id="PF18924">
    <property type="entry name" value="DUF5674"/>
    <property type="match status" value="1"/>
</dbReference>